<reference evidence="1" key="2">
    <citation type="submission" date="2023-05" db="EMBL/GenBank/DDBJ databases">
        <authorList>
            <consortium name="Lawrence Berkeley National Laboratory"/>
            <person name="Steindorff A."/>
            <person name="Hensen N."/>
            <person name="Bonometti L."/>
            <person name="Westerberg I."/>
            <person name="Brannstrom I.O."/>
            <person name="Guillou S."/>
            <person name="Cros-Aarteil S."/>
            <person name="Calhoun S."/>
            <person name="Haridas S."/>
            <person name="Kuo A."/>
            <person name="Mondo S."/>
            <person name="Pangilinan J."/>
            <person name="Riley R."/>
            <person name="Labutti K."/>
            <person name="Andreopoulos B."/>
            <person name="Lipzen A."/>
            <person name="Chen C."/>
            <person name="Yanf M."/>
            <person name="Daum C."/>
            <person name="Ng V."/>
            <person name="Clum A."/>
            <person name="Ohm R."/>
            <person name="Martin F."/>
            <person name="Silar P."/>
            <person name="Natvig D."/>
            <person name="Lalanne C."/>
            <person name="Gautier V."/>
            <person name="Ament-Velasquez S.L."/>
            <person name="Kruys A."/>
            <person name="Hutchinson M.I."/>
            <person name="Powell A.J."/>
            <person name="Barry K."/>
            <person name="Miller A.N."/>
            <person name="Grigoriev I.V."/>
            <person name="Debuchy R."/>
            <person name="Gladieux P."/>
            <person name="Thoren M.H."/>
            <person name="Johannesson H."/>
        </authorList>
    </citation>
    <scope>NUCLEOTIDE SEQUENCE</scope>
    <source>
        <strain evidence="1">CBS 757.83</strain>
    </source>
</reference>
<protein>
    <submittedName>
        <fullName evidence="1">Uncharacterized protein</fullName>
    </submittedName>
</protein>
<proteinExistence type="predicted"/>
<name>A0AAN6PUZ3_9PEZI</name>
<evidence type="ECO:0000313" key="2">
    <source>
        <dbReference type="Proteomes" id="UP001305647"/>
    </source>
</evidence>
<gene>
    <name evidence="1" type="ORF">N658DRAFT_222817</name>
</gene>
<keyword evidence="2" id="KW-1185">Reference proteome</keyword>
<dbReference type="Proteomes" id="UP001305647">
    <property type="component" value="Unassembled WGS sequence"/>
</dbReference>
<organism evidence="1 2">
    <name type="scientific">Parathielavia hyrcaniae</name>
    <dbReference type="NCBI Taxonomy" id="113614"/>
    <lineage>
        <taxon>Eukaryota</taxon>
        <taxon>Fungi</taxon>
        <taxon>Dikarya</taxon>
        <taxon>Ascomycota</taxon>
        <taxon>Pezizomycotina</taxon>
        <taxon>Sordariomycetes</taxon>
        <taxon>Sordariomycetidae</taxon>
        <taxon>Sordariales</taxon>
        <taxon>Chaetomiaceae</taxon>
        <taxon>Parathielavia</taxon>
    </lineage>
</organism>
<accession>A0AAN6PUZ3</accession>
<evidence type="ECO:0000313" key="1">
    <source>
        <dbReference type="EMBL" id="KAK4098430.1"/>
    </source>
</evidence>
<comment type="caution">
    <text evidence="1">The sequence shown here is derived from an EMBL/GenBank/DDBJ whole genome shotgun (WGS) entry which is preliminary data.</text>
</comment>
<sequence>MLRDFDSSASTGLCIGFRSTLLFSRHTCMARNRAQAHLAASCFICKTTYALHPSGMMPVASLACDANIPQNPLVTRPAPANAAEFHNALLLEPFRNFEPAAEHGTLVATERAFPGRAATEDIRLISKRRVRSKFRDGGAVRFIEHVDGIGGLDRAVEQPGFQVLFVGRADFAVVLIPQHHLG</sequence>
<dbReference type="EMBL" id="MU863659">
    <property type="protein sequence ID" value="KAK4098430.1"/>
    <property type="molecule type" value="Genomic_DNA"/>
</dbReference>
<dbReference type="AlphaFoldDB" id="A0AAN6PUZ3"/>
<reference evidence="1" key="1">
    <citation type="journal article" date="2023" name="Mol. Phylogenet. Evol.">
        <title>Genome-scale phylogeny and comparative genomics of the fungal order Sordariales.</title>
        <authorList>
            <person name="Hensen N."/>
            <person name="Bonometti L."/>
            <person name="Westerberg I."/>
            <person name="Brannstrom I.O."/>
            <person name="Guillou S."/>
            <person name="Cros-Aarteil S."/>
            <person name="Calhoun S."/>
            <person name="Haridas S."/>
            <person name="Kuo A."/>
            <person name="Mondo S."/>
            <person name="Pangilinan J."/>
            <person name="Riley R."/>
            <person name="LaButti K."/>
            <person name="Andreopoulos B."/>
            <person name="Lipzen A."/>
            <person name="Chen C."/>
            <person name="Yan M."/>
            <person name="Daum C."/>
            <person name="Ng V."/>
            <person name="Clum A."/>
            <person name="Steindorff A."/>
            <person name="Ohm R.A."/>
            <person name="Martin F."/>
            <person name="Silar P."/>
            <person name="Natvig D.O."/>
            <person name="Lalanne C."/>
            <person name="Gautier V."/>
            <person name="Ament-Velasquez S.L."/>
            <person name="Kruys A."/>
            <person name="Hutchinson M.I."/>
            <person name="Powell A.J."/>
            <person name="Barry K."/>
            <person name="Miller A.N."/>
            <person name="Grigoriev I.V."/>
            <person name="Debuchy R."/>
            <person name="Gladieux P."/>
            <person name="Hiltunen Thoren M."/>
            <person name="Johannesson H."/>
        </authorList>
    </citation>
    <scope>NUCLEOTIDE SEQUENCE</scope>
    <source>
        <strain evidence="1">CBS 757.83</strain>
    </source>
</reference>